<feature type="transmembrane region" description="Helical" evidence="8">
    <location>
        <begin position="38"/>
        <end position="59"/>
    </location>
</feature>
<accession>A0AAP0S211</accession>
<protein>
    <recommendedName>
        <fullName evidence="8">CASP-like protein</fullName>
    </recommendedName>
</protein>
<evidence type="ECO:0000256" key="3">
    <source>
        <dbReference type="ARBA" id="ARBA00011489"/>
    </source>
</evidence>
<keyword evidence="4 8" id="KW-1003">Cell membrane</keyword>
<dbReference type="Proteomes" id="UP001415857">
    <property type="component" value="Unassembled WGS sequence"/>
</dbReference>
<feature type="domain" description="Casparian strip membrane protein" evidence="9">
    <location>
        <begin position="9"/>
        <end position="138"/>
    </location>
</feature>
<keyword evidence="7 8" id="KW-0472">Membrane</keyword>
<sequence>MEEMVPGSVGTSAGFALRLGQAIFSTASLLFMSSAVDFYSFTAFCYLVIVMGLLIPWSLTLAMVDACSLFVKGPPRQRGIILFIVVGDWVLSFLTLAASSSAASVTDLMLKTGGSLCLFKSCRRYQLSATIAFLSWFLLIASSLFNLWRLPSL</sequence>
<keyword evidence="6 8" id="KW-1133">Transmembrane helix</keyword>
<organism evidence="10 11">
    <name type="scientific">Liquidambar formosana</name>
    <name type="common">Formosan gum</name>
    <dbReference type="NCBI Taxonomy" id="63359"/>
    <lineage>
        <taxon>Eukaryota</taxon>
        <taxon>Viridiplantae</taxon>
        <taxon>Streptophyta</taxon>
        <taxon>Embryophyta</taxon>
        <taxon>Tracheophyta</taxon>
        <taxon>Spermatophyta</taxon>
        <taxon>Magnoliopsida</taxon>
        <taxon>eudicotyledons</taxon>
        <taxon>Gunneridae</taxon>
        <taxon>Pentapetalae</taxon>
        <taxon>Saxifragales</taxon>
        <taxon>Altingiaceae</taxon>
        <taxon>Liquidambar</taxon>
    </lineage>
</organism>
<evidence type="ECO:0000256" key="2">
    <source>
        <dbReference type="ARBA" id="ARBA00007651"/>
    </source>
</evidence>
<keyword evidence="5 8" id="KW-0812">Transmembrane</keyword>
<dbReference type="EMBL" id="JBBPBK010000005">
    <property type="protein sequence ID" value="KAK9285887.1"/>
    <property type="molecule type" value="Genomic_DNA"/>
</dbReference>
<comment type="caution">
    <text evidence="8">Lacks conserved residue(s) required for the propagation of feature annotation.</text>
</comment>
<gene>
    <name evidence="10" type="ORF">L1049_025088</name>
</gene>
<evidence type="ECO:0000256" key="4">
    <source>
        <dbReference type="ARBA" id="ARBA00022475"/>
    </source>
</evidence>
<dbReference type="GO" id="GO:0005886">
    <property type="term" value="C:plasma membrane"/>
    <property type="evidence" value="ECO:0007669"/>
    <property type="project" value="UniProtKB-SubCell"/>
</dbReference>
<comment type="similarity">
    <text evidence="2 8">Belongs to the Casparian strip membrane proteins (CASP) family.</text>
</comment>
<comment type="subcellular location">
    <subcellularLocation>
        <location evidence="1 8">Cell membrane</location>
        <topology evidence="1 8">Multi-pass membrane protein</topology>
    </subcellularLocation>
</comment>
<dbReference type="PANTHER" id="PTHR32021:SF30">
    <property type="entry name" value="CASP-LIKE PROTEIN 5C1"/>
    <property type="match status" value="1"/>
</dbReference>
<dbReference type="InterPro" id="IPR045009">
    <property type="entry name" value="CASPL-5"/>
</dbReference>
<evidence type="ECO:0000256" key="7">
    <source>
        <dbReference type="ARBA" id="ARBA00023136"/>
    </source>
</evidence>
<evidence type="ECO:0000313" key="11">
    <source>
        <dbReference type="Proteomes" id="UP001415857"/>
    </source>
</evidence>
<dbReference type="PANTHER" id="PTHR32021">
    <property type="entry name" value="CASP-LIKE PROTEIN 5B3"/>
    <property type="match status" value="1"/>
</dbReference>
<proteinExistence type="inferred from homology"/>
<keyword evidence="11" id="KW-1185">Reference proteome</keyword>
<evidence type="ECO:0000256" key="5">
    <source>
        <dbReference type="ARBA" id="ARBA00022692"/>
    </source>
</evidence>
<comment type="subunit">
    <text evidence="3 8">Homodimer and heterodimers.</text>
</comment>
<comment type="caution">
    <text evidence="10">The sequence shown here is derived from an EMBL/GenBank/DDBJ whole genome shotgun (WGS) entry which is preliminary data.</text>
</comment>
<evidence type="ECO:0000256" key="1">
    <source>
        <dbReference type="ARBA" id="ARBA00004651"/>
    </source>
</evidence>
<feature type="transmembrane region" description="Helical" evidence="8">
    <location>
        <begin position="80"/>
        <end position="105"/>
    </location>
</feature>
<reference evidence="10 11" key="1">
    <citation type="journal article" date="2024" name="Plant J.">
        <title>Genome sequences and population genomics reveal climatic adaptation and genomic divergence between two closely related sweetgum species.</title>
        <authorList>
            <person name="Xu W.Q."/>
            <person name="Ren C.Q."/>
            <person name="Zhang X.Y."/>
            <person name="Comes H.P."/>
            <person name="Liu X.H."/>
            <person name="Li Y.G."/>
            <person name="Kettle C.J."/>
            <person name="Jalonen R."/>
            <person name="Gaisberger H."/>
            <person name="Ma Y.Z."/>
            <person name="Qiu Y.X."/>
        </authorList>
    </citation>
    <scope>NUCLEOTIDE SEQUENCE [LARGE SCALE GENOMIC DNA]</scope>
    <source>
        <strain evidence="10">Hangzhou</strain>
    </source>
</reference>
<evidence type="ECO:0000313" key="10">
    <source>
        <dbReference type="EMBL" id="KAK9285887.1"/>
    </source>
</evidence>
<dbReference type="AlphaFoldDB" id="A0AAP0S211"/>
<dbReference type="Pfam" id="PF04535">
    <property type="entry name" value="CASP_dom"/>
    <property type="match status" value="1"/>
</dbReference>
<evidence type="ECO:0000256" key="8">
    <source>
        <dbReference type="RuleBase" id="RU361233"/>
    </source>
</evidence>
<evidence type="ECO:0000256" key="6">
    <source>
        <dbReference type="ARBA" id="ARBA00022989"/>
    </source>
</evidence>
<name>A0AAP0S211_LIQFO</name>
<evidence type="ECO:0000259" key="9">
    <source>
        <dbReference type="Pfam" id="PF04535"/>
    </source>
</evidence>
<feature type="transmembrane region" description="Helical" evidence="8">
    <location>
        <begin position="125"/>
        <end position="148"/>
    </location>
</feature>
<dbReference type="InterPro" id="IPR006702">
    <property type="entry name" value="CASP_dom"/>
</dbReference>